<dbReference type="SUPFAM" id="SSF47336">
    <property type="entry name" value="ACP-like"/>
    <property type="match status" value="1"/>
</dbReference>
<dbReference type="GO" id="GO:0044550">
    <property type="term" value="P:secondary metabolite biosynthetic process"/>
    <property type="evidence" value="ECO:0007669"/>
    <property type="project" value="TreeGrafter"/>
</dbReference>
<dbReference type="NCBIfam" id="TIGR01733">
    <property type="entry name" value="AA-adenyl-dom"/>
    <property type="match status" value="1"/>
</dbReference>
<dbReference type="Pfam" id="PF13193">
    <property type="entry name" value="AMP-binding_C"/>
    <property type="match status" value="1"/>
</dbReference>
<accession>A0A2D0J0L6</accession>
<gene>
    <name evidence="2" type="ORF">Xbud_02094</name>
</gene>
<dbReference type="InterPro" id="IPR000873">
    <property type="entry name" value="AMP-dep_synth/lig_dom"/>
</dbReference>
<dbReference type="InterPro" id="IPR042099">
    <property type="entry name" value="ANL_N_sf"/>
</dbReference>
<protein>
    <submittedName>
        <fullName evidence="2">Amino acid adenylation</fullName>
    </submittedName>
</protein>
<name>A0A2D0J0L6_XENBU</name>
<dbReference type="PANTHER" id="PTHR45527:SF1">
    <property type="entry name" value="FATTY ACID SYNTHASE"/>
    <property type="match status" value="1"/>
</dbReference>
<dbReference type="InterPro" id="IPR001242">
    <property type="entry name" value="Condensation_dom"/>
</dbReference>
<reference evidence="2 3" key="1">
    <citation type="journal article" date="2017" name="Nat. Microbiol.">
        <title>Natural product diversity associated with the nematode symbionts Photorhabdus and Xenorhabdus.</title>
        <authorList>
            <person name="Tobias N.J."/>
            <person name="Wolff H."/>
            <person name="Djahanschiri B."/>
            <person name="Grundmann F."/>
            <person name="Kronenwerth M."/>
            <person name="Shi Y.M."/>
            <person name="Simonyi S."/>
            <person name="Grun P."/>
            <person name="Shapiro-Ilan D."/>
            <person name="Pidot S.J."/>
            <person name="Stinear T.P."/>
            <person name="Ebersberger I."/>
            <person name="Bode H.B."/>
        </authorList>
    </citation>
    <scope>NUCLEOTIDE SEQUENCE [LARGE SCALE GENOMIC DNA]</scope>
    <source>
        <strain evidence="2 3">DSM 16342</strain>
    </source>
</reference>
<dbReference type="PROSITE" id="PS00455">
    <property type="entry name" value="AMP_BINDING"/>
    <property type="match status" value="1"/>
</dbReference>
<dbReference type="Pfam" id="PF00668">
    <property type="entry name" value="Condensation"/>
    <property type="match status" value="1"/>
</dbReference>
<dbReference type="Pfam" id="PF00501">
    <property type="entry name" value="AMP-binding"/>
    <property type="match status" value="1"/>
</dbReference>
<proteinExistence type="predicted"/>
<dbReference type="Gene3D" id="3.30.300.30">
    <property type="match status" value="1"/>
</dbReference>
<evidence type="ECO:0000259" key="1">
    <source>
        <dbReference type="PROSITE" id="PS50075"/>
    </source>
</evidence>
<dbReference type="PANTHER" id="PTHR45527">
    <property type="entry name" value="NONRIBOSOMAL PEPTIDE SYNTHETASE"/>
    <property type="match status" value="1"/>
</dbReference>
<dbReference type="InterPro" id="IPR036736">
    <property type="entry name" value="ACP-like_sf"/>
</dbReference>
<dbReference type="AlphaFoldDB" id="A0A2D0J0L6"/>
<dbReference type="EMBL" id="NIBS01000009">
    <property type="protein sequence ID" value="PHM27785.1"/>
    <property type="molecule type" value="Genomic_DNA"/>
</dbReference>
<comment type="caution">
    <text evidence="2">The sequence shown here is derived from an EMBL/GenBank/DDBJ whole genome shotgun (WGS) entry which is preliminary data.</text>
</comment>
<dbReference type="InterPro" id="IPR009081">
    <property type="entry name" value="PP-bd_ACP"/>
</dbReference>
<dbReference type="FunFam" id="3.40.50.980:FF:000001">
    <property type="entry name" value="Non-ribosomal peptide synthetase"/>
    <property type="match status" value="1"/>
</dbReference>
<organism evidence="2 3">
    <name type="scientific">Xenorhabdus budapestensis</name>
    <dbReference type="NCBI Taxonomy" id="290110"/>
    <lineage>
        <taxon>Bacteria</taxon>
        <taxon>Pseudomonadati</taxon>
        <taxon>Pseudomonadota</taxon>
        <taxon>Gammaproteobacteria</taxon>
        <taxon>Enterobacterales</taxon>
        <taxon>Morganellaceae</taxon>
        <taxon>Xenorhabdus</taxon>
    </lineage>
</organism>
<dbReference type="GO" id="GO:0005737">
    <property type="term" value="C:cytoplasm"/>
    <property type="evidence" value="ECO:0007669"/>
    <property type="project" value="TreeGrafter"/>
</dbReference>
<dbReference type="Pfam" id="PF00550">
    <property type="entry name" value="PP-binding"/>
    <property type="match status" value="1"/>
</dbReference>
<dbReference type="Gene3D" id="3.30.559.30">
    <property type="entry name" value="Nonribosomal peptide synthetase, condensation domain"/>
    <property type="match status" value="1"/>
</dbReference>
<dbReference type="GO" id="GO:0003824">
    <property type="term" value="F:catalytic activity"/>
    <property type="evidence" value="ECO:0007669"/>
    <property type="project" value="InterPro"/>
</dbReference>
<dbReference type="InterPro" id="IPR010071">
    <property type="entry name" value="AA_adenyl_dom"/>
</dbReference>
<dbReference type="GO" id="GO:0031177">
    <property type="term" value="F:phosphopantetheine binding"/>
    <property type="evidence" value="ECO:0007669"/>
    <property type="project" value="TreeGrafter"/>
</dbReference>
<feature type="domain" description="Carrier" evidence="1">
    <location>
        <begin position="552"/>
        <end position="626"/>
    </location>
</feature>
<dbReference type="Proteomes" id="UP000225833">
    <property type="component" value="Unassembled WGS sequence"/>
</dbReference>
<dbReference type="InterPro" id="IPR045851">
    <property type="entry name" value="AMP-bd_C_sf"/>
</dbReference>
<dbReference type="PROSITE" id="PS50075">
    <property type="entry name" value="CARRIER"/>
    <property type="match status" value="1"/>
</dbReference>
<dbReference type="GO" id="GO:0043041">
    <property type="term" value="P:amino acid activation for nonribosomal peptide biosynthetic process"/>
    <property type="evidence" value="ECO:0007669"/>
    <property type="project" value="TreeGrafter"/>
</dbReference>
<sequence>MRVESLSERHSSHSVFCCVHELFEQQVAKTPDVVAIRFGEQSLSYDELNRRANRLAHYIRQHYHHDGEKISPVGICLERSIDAIVAVIGVLKAGAAYVPIDLSYPIERQSYILTDSNVSVVIFRGDIELSFPETIACIDLAQCDFSDSNKENINSDSCDIENLTGVCTPQDLAYLIYTSGSTGKPKGVCMPHQSLVNMLVWQIHQQGDYFGKKTLQFSPLSFDVSFQEIFSALSSGGELVLISNHLRLDQLALVTFIAEQRIERIFLPYVALNGLAMAAIAQECYPESLIDVITAGEQLVITTAIRQFFHALPHCRLHNHYGPSEAHVVTAYTLEGKAEEWPVLPPIGAPIDNVEIYLLDTKNCAIKDETPGELCIAGAQLAEGYHQRPEETAAKFVNIAVNSALPKRMYRTGDLAKWRKDGLLDILGRMDFQVKVRGYRVELGEIEVLLMKHPAVRDAVVLIQTAREKSESSEDNRLIAFVIISERALQHHSQSSVKESIQQFMKRVAPDYMRPAAIVIVNHFPLSASGKLDRKAFPVIAIGKLKQQDSAPAKEGIEKILAEVWSELFGVKKVSRHAQFFNLGGNSLSAIKMVQELRRRGLMVEAHMLYQYPVLSELAVHLQACNSTDIDSNGMECPKMTAPLLKDDKPPSTPFDVETYLGIGTMAVEAWRLLPENLCNQIRQQAKVHAVGVAAIFHLAWGKTMGCLVGHNDAVFGTVLSGHMLAGADTENGTEQFIHIIPIHMRLDNLPVLECLWLVQDNLVQLVKHQKVSQALTRQSFQQQLSQLSGAAPLFTSILNYYHSEIRHISPAEPLLALTPSGAESFSSAGIMEHTDHPIYISIEDIDKDFVIHTQAEQGVNLERVCDIFQTILQKIVTALESTPEKKIDRINPITDTSKYFLTHLTNNQIN</sequence>
<evidence type="ECO:0000313" key="3">
    <source>
        <dbReference type="Proteomes" id="UP000225833"/>
    </source>
</evidence>
<dbReference type="Gene3D" id="3.40.50.12780">
    <property type="entry name" value="N-terminal domain of ligase-like"/>
    <property type="match status" value="1"/>
</dbReference>
<dbReference type="RefSeq" id="WP_169923056.1">
    <property type="nucleotide sequence ID" value="NZ_CAWNNJ010000163.1"/>
</dbReference>
<dbReference type="InterPro" id="IPR020845">
    <property type="entry name" value="AMP-binding_CS"/>
</dbReference>
<evidence type="ECO:0000313" key="2">
    <source>
        <dbReference type="EMBL" id="PHM27785.1"/>
    </source>
</evidence>
<dbReference type="SUPFAM" id="SSF52777">
    <property type="entry name" value="CoA-dependent acyltransferases"/>
    <property type="match status" value="1"/>
</dbReference>
<dbReference type="Gene3D" id="1.10.1200.10">
    <property type="entry name" value="ACP-like"/>
    <property type="match status" value="1"/>
</dbReference>
<dbReference type="SUPFAM" id="SSF56801">
    <property type="entry name" value="Acetyl-CoA synthetase-like"/>
    <property type="match status" value="1"/>
</dbReference>
<dbReference type="InterPro" id="IPR025110">
    <property type="entry name" value="AMP-bd_C"/>
</dbReference>